<accession>A0A392M9I6</accession>
<evidence type="ECO:0000313" key="1">
    <source>
        <dbReference type="EMBL" id="MCH83793.1"/>
    </source>
</evidence>
<organism evidence="1 2">
    <name type="scientific">Trifolium medium</name>
    <dbReference type="NCBI Taxonomy" id="97028"/>
    <lineage>
        <taxon>Eukaryota</taxon>
        <taxon>Viridiplantae</taxon>
        <taxon>Streptophyta</taxon>
        <taxon>Embryophyta</taxon>
        <taxon>Tracheophyta</taxon>
        <taxon>Spermatophyta</taxon>
        <taxon>Magnoliopsida</taxon>
        <taxon>eudicotyledons</taxon>
        <taxon>Gunneridae</taxon>
        <taxon>Pentapetalae</taxon>
        <taxon>rosids</taxon>
        <taxon>fabids</taxon>
        <taxon>Fabales</taxon>
        <taxon>Fabaceae</taxon>
        <taxon>Papilionoideae</taxon>
        <taxon>50 kb inversion clade</taxon>
        <taxon>NPAAA clade</taxon>
        <taxon>Hologalegina</taxon>
        <taxon>IRL clade</taxon>
        <taxon>Trifolieae</taxon>
        <taxon>Trifolium</taxon>
    </lineage>
</organism>
<keyword evidence="2" id="KW-1185">Reference proteome</keyword>
<sequence>MERDLLIDQTVQVGFRKGEKLRRLMKISGCGEEIMVRMHAHDYSGYINTPPSRISSFFLFLSLSSLTPSL</sequence>
<dbReference type="AlphaFoldDB" id="A0A392M9I6"/>
<reference evidence="1 2" key="1">
    <citation type="journal article" date="2018" name="Front. Plant Sci.">
        <title>Red Clover (Trifolium pratense) and Zigzag Clover (T. medium) - A Picture of Genomic Similarities and Differences.</title>
        <authorList>
            <person name="Dluhosova J."/>
            <person name="Istvanek J."/>
            <person name="Nedelnik J."/>
            <person name="Repkova J."/>
        </authorList>
    </citation>
    <scope>NUCLEOTIDE SEQUENCE [LARGE SCALE GENOMIC DNA]</scope>
    <source>
        <strain evidence="2">cv. 10/8</strain>
        <tissue evidence="1">Leaf</tissue>
    </source>
</reference>
<gene>
    <name evidence="1" type="ORF">A2U01_0004619</name>
</gene>
<dbReference type="Proteomes" id="UP000265520">
    <property type="component" value="Unassembled WGS sequence"/>
</dbReference>
<proteinExistence type="predicted"/>
<evidence type="ECO:0000313" key="2">
    <source>
        <dbReference type="Proteomes" id="UP000265520"/>
    </source>
</evidence>
<name>A0A392M9I6_9FABA</name>
<comment type="caution">
    <text evidence="1">The sequence shown here is derived from an EMBL/GenBank/DDBJ whole genome shotgun (WGS) entry which is preliminary data.</text>
</comment>
<protein>
    <submittedName>
        <fullName evidence="1">Uncharacterized protein</fullName>
    </submittedName>
</protein>
<dbReference type="EMBL" id="LXQA010005763">
    <property type="protein sequence ID" value="MCH83793.1"/>
    <property type="molecule type" value="Genomic_DNA"/>
</dbReference>